<gene>
    <name evidence="7" type="primary">LOC115476567</name>
</gene>
<protein>
    <recommendedName>
        <fullName evidence="2">Platelet-derived growth factor receptor-like protein</fullName>
    </recommendedName>
</protein>
<dbReference type="Pfam" id="PF21339">
    <property type="entry name" value="VEGFR-1-like_Ig-like"/>
    <property type="match status" value="1"/>
</dbReference>
<dbReference type="AlphaFoldDB" id="A0A6P7YWA1"/>
<proteinExistence type="predicted"/>
<dbReference type="OrthoDB" id="9864753at2759"/>
<dbReference type="PANTHER" id="PTHR15360">
    <property type="entry name" value="PLATELET-DERIVED GROWTH FACTOR RECEPTOR LIKE"/>
    <property type="match status" value="1"/>
</dbReference>
<keyword evidence="4" id="KW-0732">Signal</keyword>
<dbReference type="Pfam" id="PF13927">
    <property type="entry name" value="Ig_3"/>
    <property type="match status" value="1"/>
</dbReference>
<evidence type="ECO:0000313" key="7">
    <source>
        <dbReference type="RefSeq" id="XP_030068856.1"/>
    </source>
</evidence>
<sequence>MNFKVLLVVFFCIFLLILVECEKRPYKTKAKKMPKETKGSAAYPHRSSSQKLKHSATKPKPIGKPNVRASHGPQAETILTRVVQRGQFRQVGDTVIERAGRPVELRCKGRSIRWRYPAYLQEDNEGRLRIRHFDKHSQLTVVNSKAADTGEYSCGSYWCEGGNCQEGKERLAKTFIFFTDLQELFVPTEDYYEVVQLRSNQPALLPCQVTNPLAKVTLHREFPPEEVTVNGVEISFDAKKGFVIYHPKPSHAGSLFCMAERNGLRQISTKYMAIYINYPSSAPKAIVKASVSAVRAGGNFIVTCTVLGEPEINVEFTWDYPGEQIGRPPYVRESTDLVRRGGQVQQESQSILYVDEARAVDEGTYTCNAQNLQGTTAVSTLVTVLPSTPTMRRERPKKQQRPGL</sequence>
<name>A0A6P7YWA1_9AMPH</name>
<organism evidence="6 7">
    <name type="scientific">Microcaecilia unicolor</name>
    <dbReference type="NCBI Taxonomy" id="1415580"/>
    <lineage>
        <taxon>Eukaryota</taxon>
        <taxon>Metazoa</taxon>
        <taxon>Chordata</taxon>
        <taxon>Craniata</taxon>
        <taxon>Vertebrata</taxon>
        <taxon>Euteleostomi</taxon>
        <taxon>Amphibia</taxon>
        <taxon>Gymnophiona</taxon>
        <taxon>Siphonopidae</taxon>
        <taxon>Microcaecilia</taxon>
    </lineage>
</organism>
<keyword evidence="6" id="KW-1185">Reference proteome</keyword>
<reference evidence="7" key="1">
    <citation type="submission" date="2025-08" db="UniProtKB">
        <authorList>
            <consortium name="RefSeq"/>
        </authorList>
    </citation>
    <scope>IDENTIFICATION</scope>
</reference>
<evidence type="ECO:0000259" key="5">
    <source>
        <dbReference type="PROSITE" id="PS50835"/>
    </source>
</evidence>
<dbReference type="InterPro" id="IPR003599">
    <property type="entry name" value="Ig_sub"/>
</dbReference>
<dbReference type="CDD" id="cd00096">
    <property type="entry name" value="Ig"/>
    <property type="match status" value="1"/>
</dbReference>
<feature type="domain" description="Ig-like" evidence="5">
    <location>
        <begin position="283"/>
        <end position="383"/>
    </location>
</feature>
<dbReference type="Proteomes" id="UP000515156">
    <property type="component" value="Chromosome 8"/>
</dbReference>
<dbReference type="InterPro" id="IPR007110">
    <property type="entry name" value="Ig-like_dom"/>
</dbReference>
<dbReference type="SUPFAM" id="SSF48726">
    <property type="entry name" value="Immunoglobulin"/>
    <property type="match status" value="3"/>
</dbReference>
<dbReference type="InterPro" id="IPR003598">
    <property type="entry name" value="Ig_sub2"/>
</dbReference>
<dbReference type="SMART" id="SM00408">
    <property type="entry name" value="IGc2"/>
    <property type="match status" value="2"/>
</dbReference>
<evidence type="ECO:0000256" key="1">
    <source>
        <dbReference type="ARBA" id="ARBA00011360"/>
    </source>
</evidence>
<accession>A0A6P7YWA1</accession>
<feature type="signal peptide" evidence="4">
    <location>
        <begin position="1"/>
        <end position="21"/>
    </location>
</feature>
<feature type="chain" id="PRO_5028124631" description="Platelet-derived growth factor receptor-like protein" evidence="4">
    <location>
        <begin position="22"/>
        <end position="404"/>
    </location>
</feature>
<dbReference type="InterPro" id="IPR013783">
    <property type="entry name" value="Ig-like_fold"/>
</dbReference>
<dbReference type="GeneID" id="115476567"/>
<dbReference type="RefSeq" id="XP_030068856.1">
    <property type="nucleotide sequence ID" value="XM_030212996.1"/>
</dbReference>
<evidence type="ECO:0000256" key="2">
    <source>
        <dbReference type="ARBA" id="ARBA00019671"/>
    </source>
</evidence>
<evidence type="ECO:0000313" key="6">
    <source>
        <dbReference type="Proteomes" id="UP000515156"/>
    </source>
</evidence>
<dbReference type="Gene3D" id="2.60.40.10">
    <property type="entry name" value="Immunoglobulins"/>
    <property type="match status" value="3"/>
</dbReference>
<dbReference type="PANTHER" id="PTHR15360:SF2">
    <property type="entry name" value="PLATELET-DERIVED GROWTH FACTOR RECEPTOR-LIKE PROTEIN"/>
    <property type="match status" value="1"/>
</dbReference>
<dbReference type="InterPro" id="IPR036179">
    <property type="entry name" value="Ig-like_dom_sf"/>
</dbReference>
<dbReference type="KEGG" id="muo:115476567"/>
<feature type="region of interest" description="Disordered" evidence="3">
    <location>
        <begin position="28"/>
        <end position="70"/>
    </location>
</feature>
<dbReference type="PROSITE" id="PS50835">
    <property type="entry name" value="IG_LIKE"/>
    <property type="match status" value="1"/>
</dbReference>
<dbReference type="InParanoid" id="A0A6P7YWA1"/>
<evidence type="ECO:0000256" key="4">
    <source>
        <dbReference type="SAM" id="SignalP"/>
    </source>
</evidence>
<dbReference type="SMART" id="SM00409">
    <property type="entry name" value="IG"/>
    <property type="match status" value="3"/>
</dbReference>
<comment type="subunit">
    <text evidence="1">Forms a complex composed of PDGFRL, TNK2 and GRB2.</text>
</comment>
<evidence type="ECO:0000256" key="3">
    <source>
        <dbReference type="SAM" id="MobiDB-lite"/>
    </source>
</evidence>
<dbReference type="InterPro" id="IPR042495">
    <property type="entry name" value="PDGFRL"/>
</dbReference>